<proteinExistence type="predicted"/>
<evidence type="ECO:0000313" key="1">
    <source>
        <dbReference type="EMBL" id="HGK63549.1"/>
    </source>
</evidence>
<gene>
    <name evidence="1" type="ORF">ENU74_03020</name>
</gene>
<organism evidence="1">
    <name type="scientific">candidate division WOR-3 bacterium</name>
    <dbReference type="NCBI Taxonomy" id="2052148"/>
    <lineage>
        <taxon>Bacteria</taxon>
        <taxon>Bacteria division WOR-3</taxon>
    </lineage>
</organism>
<accession>A0A7V3ZVA4</accession>
<protein>
    <recommendedName>
        <fullName evidence="2">Radical SAM protein</fullName>
    </recommendedName>
</protein>
<evidence type="ECO:0008006" key="2">
    <source>
        <dbReference type="Google" id="ProtNLM"/>
    </source>
</evidence>
<sequence length="402" mass="48184">MKKILFVYLPTISLWYRESFPPKGAKYFLKEKEEISQIKNLINFDYQDLRLKKLEFKDYTHIFVYCDFLSDFSTIISTIELIKEKGDKRKIFFFGPLITYYFYYQPSLFENLQEKDVSLIVGFLPNIIKEVLEKEKNIYIALSLPNYLPVPAKISLIIGCHCLPIFKPFCKNFLYFRDNIKIRPIKEIISELVNQPEKTITIDDEDITSNLDYYTDFFSFARRFRKHWLVKASYKIFESPQFVRLLAKAGVKIIYLNETWLTLEDMLTKEVNKLIKEKRKEVKTIQKEKILVGAKLSFVLENKEINFKELCNIFKKIDFDFLEAKFFIKENQDFRLENITYQPFLKETSPAVLKREFYSLKNIIYRLSKRPRRVGFYNTFFYALPLNLAYRQNFLEGIPYPP</sequence>
<dbReference type="AlphaFoldDB" id="A0A7V3ZVA4"/>
<dbReference type="EMBL" id="DTDR01000082">
    <property type="protein sequence ID" value="HGK63549.1"/>
    <property type="molecule type" value="Genomic_DNA"/>
</dbReference>
<comment type="caution">
    <text evidence="1">The sequence shown here is derived from an EMBL/GenBank/DDBJ whole genome shotgun (WGS) entry which is preliminary data.</text>
</comment>
<name>A0A7V3ZVA4_UNCW3</name>
<reference evidence="1" key="1">
    <citation type="journal article" date="2020" name="mSystems">
        <title>Genome- and Community-Level Interaction Insights into Carbon Utilization and Element Cycling Functions of Hydrothermarchaeota in Hydrothermal Sediment.</title>
        <authorList>
            <person name="Zhou Z."/>
            <person name="Liu Y."/>
            <person name="Xu W."/>
            <person name="Pan J."/>
            <person name="Luo Z.H."/>
            <person name="Li M."/>
        </authorList>
    </citation>
    <scope>NUCLEOTIDE SEQUENCE [LARGE SCALE GENOMIC DNA]</scope>
    <source>
        <strain evidence="1">SpSt-697</strain>
    </source>
</reference>